<proteinExistence type="predicted"/>
<dbReference type="AlphaFoldDB" id="A0A381Z4Z2"/>
<feature type="region of interest" description="Disordered" evidence="1">
    <location>
        <begin position="21"/>
        <end position="121"/>
    </location>
</feature>
<evidence type="ECO:0000256" key="1">
    <source>
        <dbReference type="SAM" id="MobiDB-lite"/>
    </source>
</evidence>
<dbReference type="EMBL" id="UINC01019877">
    <property type="protein sequence ID" value="SVA84021.1"/>
    <property type="molecule type" value="Genomic_DNA"/>
</dbReference>
<accession>A0A381Z4Z2</accession>
<organism evidence="2">
    <name type="scientific">marine metagenome</name>
    <dbReference type="NCBI Taxonomy" id="408172"/>
    <lineage>
        <taxon>unclassified sequences</taxon>
        <taxon>metagenomes</taxon>
        <taxon>ecological metagenomes</taxon>
    </lineage>
</organism>
<feature type="region of interest" description="Disordered" evidence="1">
    <location>
        <begin position="474"/>
        <end position="576"/>
    </location>
</feature>
<feature type="compositionally biased region" description="Basic and acidic residues" evidence="1">
    <location>
        <begin position="38"/>
        <end position="108"/>
    </location>
</feature>
<sequence length="576" mass="65455">MSEAKNTDPLKELDLDLEFLPAWAQKPNDAKPYADYAGEERSRSRGRGDWGDRPPRRRDDNRGRDFKGRDAKGGGRDRNRDGGRDPKFQKRDGKRPFDKRKDFRRNEAPQRPPLELDLSIQPEKNGVESLARQIKHTGRAYPLFDIARLILAKPERYLVVLKTRKKEDGSVAQPLFFCQVDETVWLSEDQAVDHVLSRHFSTFYKTEKTEIDPPKGTYTFVAQCGMSDQILGPPNYHGYQEKLRSLHADRFSRLPFDVFKSRVKIVHDEEVVKQWLDDQSWKTEYIAINLPEEAKLESREAVREHFRQHHLSNLIAGVDNVALKASVFSKKTPPRMQNLVRYELDDQRRFPLKVVNVLSQEFSSHGLQFFKRKKSVTHVSVSRPHHLNLDQTPVSDSIRDIVTFVVGNQDCTRRMILDKFVPEPDKPKSAEALPEGDAPEVEPPLSPERTAVLSDLHWLVHQGHVVEYANGQMEIAPKPQQLQPKKKKPKPDKKLKAETPTVTEAPADASATEEAKPAEPPASETSDTTEPPEPNQATEPTEPVEPVELAETSTAVEESPAQDDSPSEEVPAKVAE</sequence>
<reference evidence="2" key="1">
    <citation type="submission" date="2018-05" db="EMBL/GenBank/DDBJ databases">
        <authorList>
            <person name="Lanie J.A."/>
            <person name="Ng W.-L."/>
            <person name="Kazmierczak K.M."/>
            <person name="Andrzejewski T.M."/>
            <person name="Davidsen T.M."/>
            <person name="Wayne K.J."/>
            <person name="Tettelin H."/>
            <person name="Glass J.I."/>
            <person name="Rusch D."/>
            <person name="Podicherti R."/>
            <person name="Tsui H.-C.T."/>
            <person name="Winkler M.E."/>
        </authorList>
    </citation>
    <scope>NUCLEOTIDE SEQUENCE</scope>
</reference>
<feature type="compositionally biased region" description="Low complexity" evidence="1">
    <location>
        <begin position="537"/>
        <end position="552"/>
    </location>
</feature>
<evidence type="ECO:0000313" key="2">
    <source>
        <dbReference type="EMBL" id="SVA84021.1"/>
    </source>
</evidence>
<protein>
    <submittedName>
        <fullName evidence="2">Uncharacterized protein</fullName>
    </submittedName>
</protein>
<gene>
    <name evidence="2" type="ORF">METZ01_LOCUS136875</name>
</gene>
<feature type="region of interest" description="Disordered" evidence="1">
    <location>
        <begin position="422"/>
        <end position="446"/>
    </location>
</feature>
<name>A0A381Z4Z2_9ZZZZ</name>